<evidence type="ECO:0000256" key="4">
    <source>
        <dbReference type="ARBA" id="ARBA00023163"/>
    </source>
</evidence>
<dbReference type="PROSITE" id="PS51369">
    <property type="entry name" value="TCP"/>
    <property type="match status" value="1"/>
</dbReference>
<accession>A0ABM3RJG5</accession>
<sequence>MLNPSTFSNINNTTTSTSPILDVDNIFSYLVDDLNPNNSKQQDFLPNHVFTTSYYHHHHHLPSPSIYNKINYDNFLSNHELEFLQQSFDDSPILEEDDSNNKVEDLEIDEKVENNNVEMNHTTINSTTNSKTSVSRRCHVMKKKKKTSNKDRHSKIKTAHGLRERRMRLSLQVARPFFNLQDILGFDKGSRTLEWLLMQSKSSIEEIAQRKQLQGSGRPSAASGGGGGGDNGGESTPKKMMMMMKKKKGSSSSTCDKEDDDETKPKRTMTKEKRKVARERAKMRTLERMQSKEDYHGIGSTQLPLSSTNKLARL</sequence>
<reference evidence="9" key="2">
    <citation type="submission" date="2025-08" db="UniProtKB">
        <authorList>
            <consortium name="RefSeq"/>
        </authorList>
    </citation>
    <scope>IDENTIFICATION</scope>
    <source>
        <tissue evidence="9">Leaf</tissue>
    </source>
</reference>
<evidence type="ECO:0000313" key="8">
    <source>
        <dbReference type="Proteomes" id="UP000813463"/>
    </source>
</evidence>
<evidence type="ECO:0000256" key="2">
    <source>
        <dbReference type="ARBA" id="ARBA00023015"/>
    </source>
</evidence>
<dbReference type="PANTHER" id="PTHR31072">
    <property type="entry name" value="TRANSCRIPTION FACTOR TCP4-RELATED"/>
    <property type="match status" value="1"/>
</dbReference>
<feature type="compositionally biased region" description="Basic and acidic residues" evidence="6">
    <location>
        <begin position="278"/>
        <end position="296"/>
    </location>
</feature>
<evidence type="ECO:0000313" key="9">
    <source>
        <dbReference type="RefSeq" id="XP_056695750.1"/>
    </source>
</evidence>
<protein>
    <submittedName>
        <fullName evidence="9">Transcription factor TCP18-like</fullName>
    </submittedName>
</protein>
<evidence type="ECO:0000259" key="7">
    <source>
        <dbReference type="PROSITE" id="PS51369"/>
    </source>
</evidence>
<organism evidence="8 9">
    <name type="scientific">Spinacia oleracea</name>
    <name type="common">Spinach</name>
    <dbReference type="NCBI Taxonomy" id="3562"/>
    <lineage>
        <taxon>Eukaryota</taxon>
        <taxon>Viridiplantae</taxon>
        <taxon>Streptophyta</taxon>
        <taxon>Embryophyta</taxon>
        <taxon>Tracheophyta</taxon>
        <taxon>Spermatophyta</taxon>
        <taxon>Magnoliopsida</taxon>
        <taxon>eudicotyledons</taxon>
        <taxon>Gunneridae</taxon>
        <taxon>Pentapetalae</taxon>
        <taxon>Caryophyllales</taxon>
        <taxon>Chenopodiaceae</taxon>
        <taxon>Chenopodioideae</taxon>
        <taxon>Anserineae</taxon>
        <taxon>Spinacia</taxon>
    </lineage>
</organism>
<gene>
    <name evidence="9" type="primary">LOC110789190</name>
</gene>
<dbReference type="GeneID" id="110789190"/>
<dbReference type="PANTHER" id="PTHR31072:SF226">
    <property type="entry name" value="TRANSCRIPTION FACTOR TCP18"/>
    <property type="match status" value="1"/>
</dbReference>
<evidence type="ECO:0000256" key="1">
    <source>
        <dbReference type="ARBA" id="ARBA00004123"/>
    </source>
</evidence>
<feature type="domain" description="TCP" evidence="7">
    <location>
        <begin position="149"/>
        <end position="207"/>
    </location>
</feature>
<feature type="compositionally biased region" description="Low complexity" evidence="6">
    <location>
        <begin position="233"/>
        <end position="243"/>
    </location>
</feature>
<keyword evidence="2" id="KW-0805">Transcription regulation</keyword>
<feature type="compositionally biased region" description="Polar residues" evidence="6">
    <location>
        <begin position="299"/>
        <end position="314"/>
    </location>
</feature>
<keyword evidence="4" id="KW-0804">Transcription</keyword>
<dbReference type="InterPro" id="IPR017887">
    <property type="entry name" value="TF_TCP_subgr"/>
</dbReference>
<feature type="compositionally biased region" description="Gly residues" evidence="6">
    <location>
        <begin position="223"/>
        <end position="232"/>
    </location>
</feature>
<dbReference type="InterPro" id="IPR005333">
    <property type="entry name" value="Transcription_factor_TCP"/>
</dbReference>
<evidence type="ECO:0000256" key="6">
    <source>
        <dbReference type="SAM" id="MobiDB-lite"/>
    </source>
</evidence>
<keyword evidence="5" id="KW-0539">Nucleus</keyword>
<reference evidence="8" key="1">
    <citation type="journal article" date="2021" name="Nat. Commun.">
        <title>Genomic analyses provide insights into spinach domestication and the genetic basis of agronomic traits.</title>
        <authorList>
            <person name="Cai X."/>
            <person name="Sun X."/>
            <person name="Xu C."/>
            <person name="Sun H."/>
            <person name="Wang X."/>
            <person name="Ge C."/>
            <person name="Zhang Z."/>
            <person name="Wang Q."/>
            <person name="Fei Z."/>
            <person name="Jiao C."/>
            <person name="Wang Q."/>
        </authorList>
    </citation>
    <scope>NUCLEOTIDE SEQUENCE [LARGE SCALE GENOMIC DNA]</scope>
    <source>
        <strain evidence="8">cv. Varoflay</strain>
    </source>
</reference>
<name>A0ABM3RJG5_SPIOL</name>
<dbReference type="Proteomes" id="UP000813463">
    <property type="component" value="Chromosome 3"/>
</dbReference>
<evidence type="ECO:0000256" key="3">
    <source>
        <dbReference type="ARBA" id="ARBA00023125"/>
    </source>
</evidence>
<keyword evidence="8" id="KW-1185">Reference proteome</keyword>
<comment type="subcellular location">
    <subcellularLocation>
        <location evidence="1">Nucleus</location>
    </subcellularLocation>
</comment>
<keyword evidence="3" id="KW-0238">DNA-binding</keyword>
<evidence type="ECO:0000256" key="5">
    <source>
        <dbReference type="ARBA" id="ARBA00023242"/>
    </source>
</evidence>
<feature type="region of interest" description="Disordered" evidence="6">
    <location>
        <begin position="209"/>
        <end position="314"/>
    </location>
</feature>
<dbReference type="Pfam" id="PF03634">
    <property type="entry name" value="TCP"/>
    <property type="match status" value="1"/>
</dbReference>
<dbReference type="RefSeq" id="XP_056695750.1">
    <property type="nucleotide sequence ID" value="XM_056839772.1"/>
</dbReference>
<proteinExistence type="predicted"/>